<dbReference type="Gene3D" id="3.40.50.2300">
    <property type="match status" value="1"/>
</dbReference>
<dbReference type="PANTHER" id="PTHR48111">
    <property type="entry name" value="REGULATOR OF RPOS"/>
    <property type="match status" value="1"/>
</dbReference>
<dbReference type="PROSITE" id="PS50110">
    <property type="entry name" value="RESPONSE_REGULATORY"/>
    <property type="match status" value="1"/>
</dbReference>
<dbReference type="STRING" id="94869.SAMN04488529_11135"/>
<dbReference type="AlphaFoldDB" id="A0A1H0UJR2"/>
<dbReference type="GO" id="GO:0000156">
    <property type="term" value="F:phosphorelay response regulator activity"/>
    <property type="evidence" value="ECO:0007669"/>
    <property type="project" value="TreeGrafter"/>
</dbReference>
<evidence type="ECO:0000256" key="7">
    <source>
        <dbReference type="ARBA" id="ARBA00024867"/>
    </source>
</evidence>
<dbReference type="PROSITE" id="PS51755">
    <property type="entry name" value="OMPR_PHOB"/>
    <property type="match status" value="1"/>
</dbReference>
<reference evidence="8 9" key="1">
    <citation type="submission" date="2016-10" db="EMBL/GenBank/DDBJ databases">
        <authorList>
            <person name="de Groot N.N."/>
        </authorList>
    </citation>
    <scope>NUCLEOTIDE SEQUENCE [LARGE SCALE GENOMIC DNA]</scope>
    <source>
        <strain evidence="8 9">DSM 12272</strain>
    </source>
</reference>
<dbReference type="GO" id="GO:0032993">
    <property type="term" value="C:protein-DNA complex"/>
    <property type="evidence" value="ECO:0007669"/>
    <property type="project" value="TreeGrafter"/>
</dbReference>
<dbReference type="InterPro" id="IPR001867">
    <property type="entry name" value="OmpR/PhoB-type_DNA-bd"/>
</dbReference>
<organism evidence="8 9">
    <name type="scientific">Clostridium gasigenes</name>
    <dbReference type="NCBI Taxonomy" id="94869"/>
    <lineage>
        <taxon>Bacteria</taxon>
        <taxon>Bacillati</taxon>
        <taxon>Bacillota</taxon>
        <taxon>Clostridia</taxon>
        <taxon>Eubacteriales</taxon>
        <taxon>Clostridiaceae</taxon>
        <taxon>Clostridium</taxon>
    </lineage>
</organism>
<protein>
    <recommendedName>
        <fullName evidence="1">Stage 0 sporulation protein A homolog</fullName>
    </recommendedName>
</protein>
<keyword evidence="9" id="KW-1185">Reference proteome</keyword>
<dbReference type="Proteomes" id="UP000198597">
    <property type="component" value="Unassembled WGS sequence"/>
</dbReference>
<evidence type="ECO:0000313" key="8">
    <source>
        <dbReference type="EMBL" id="SDP66411.1"/>
    </source>
</evidence>
<dbReference type="InterPro" id="IPR001789">
    <property type="entry name" value="Sig_transdc_resp-reg_receiver"/>
</dbReference>
<dbReference type="SUPFAM" id="SSF52172">
    <property type="entry name" value="CheY-like"/>
    <property type="match status" value="1"/>
</dbReference>
<dbReference type="FunFam" id="3.40.50.2300:FF:000001">
    <property type="entry name" value="DNA-binding response regulator PhoB"/>
    <property type="match status" value="1"/>
</dbReference>
<dbReference type="SMART" id="SM00448">
    <property type="entry name" value="REC"/>
    <property type="match status" value="1"/>
</dbReference>
<dbReference type="Pfam" id="PF00072">
    <property type="entry name" value="Response_reg"/>
    <property type="match status" value="1"/>
</dbReference>
<keyword evidence="4" id="KW-0805">Transcription regulation</keyword>
<dbReference type="Pfam" id="PF00486">
    <property type="entry name" value="Trans_reg_C"/>
    <property type="match status" value="1"/>
</dbReference>
<dbReference type="RefSeq" id="WP_089971560.1">
    <property type="nucleotide sequence ID" value="NZ_FNJM01000011.1"/>
</dbReference>
<comment type="function">
    <text evidence="7">May play the central regulatory role in sporulation. It may be an element of the effector pathway responsible for the activation of sporulation genes in response to nutritional stress. Spo0A may act in concert with spo0H (a sigma factor) to control the expression of some genes that are critical to the sporulation process.</text>
</comment>
<dbReference type="EMBL" id="FNJM01000011">
    <property type="protein sequence ID" value="SDP66411.1"/>
    <property type="molecule type" value="Genomic_DNA"/>
</dbReference>
<gene>
    <name evidence="8" type="ORF">SAMN04488529_11135</name>
</gene>
<evidence type="ECO:0000256" key="4">
    <source>
        <dbReference type="ARBA" id="ARBA00023015"/>
    </source>
</evidence>
<evidence type="ECO:0000256" key="1">
    <source>
        <dbReference type="ARBA" id="ARBA00018672"/>
    </source>
</evidence>
<proteinExistence type="predicted"/>
<keyword evidence="2" id="KW-0597">Phosphoprotein</keyword>
<dbReference type="GO" id="GO:0005829">
    <property type="term" value="C:cytosol"/>
    <property type="evidence" value="ECO:0007669"/>
    <property type="project" value="TreeGrafter"/>
</dbReference>
<name>A0A1H0UJR2_9CLOT</name>
<dbReference type="GO" id="GO:0006355">
    <property type="term" value="P:regulation of DNA-templated transcription"/>
    <property type="evidence" value="ECO:0007669"/>
    <property type="project" value="InterPro"/>
</dbReference>
<dbReference type="InterPro" id="IPR039420">
    <property type="entry name" value="WalR-like"/>
</dbReference>
<keyword evidence="6" id="KW-0804">Transcription</keyword>
<keyword evidence="3" id="KW-0902">Two-component regulatory system</keyword>
<sequence length="231" mass="26554">MGKEKILIVEDDNDLANLIKDYLSIDGYIGIIAEDGKKAIELAKNEEFSLVILDIMLPFVDGITVCRNIRETSHIPIIMLSAKSGEMDKILSLGVGADDYMTKPFSPMELIARVKAHLRRENFTERHTLDDNIISYGPLKIYPKSYKVILDERELTLTTREFQVLDFFTKNAGQVFSKEQLYENVWGQSEFMDENTIAVYVKRLREKLGIIGQKSIKTVWGIGYKWEYTNE</sequence>
<dbReference type="OrthoDB" id="9790442at2"/>
<evidence type="ECO:0000256" key="6">
    <source>
        <dbReference type="ARBA" id="ARBA00023163"/>
    </source>
</evidence>
<dbReference type="InterPro" id="IPR016032">
    <property type="entry name" value="Sig_transdc_resp-reg_C-effctor"/>
</dbReference>
<dbReference type="Gene3D" id="1.10.10.10">
    <property type="entry name" value="Winged helix-like DNA-binding domain superfamily/Winged helix DNA-binding domain"/>
    <property type="match status" value="1"/>
</dbReference>
<evidence type="ECO:0000256" key="3">
    <source>
        <dbReference type="ARBA" id="ARBA00023012"/>
    </source>
</evidence>
<keyword evidence="5 8" id="KW-0238">DNA-binding</keyword>
<dbReference type="CDD" id="cd00383">
    <property type="entry name" value="trans_reg_C"/>
    <property type="match status" value="1"/>
</dbReference>
<dbReference type="GO" id="GO:0000976">
    <property type="term" value="F:transcription cis-regulatory region binding"/>
    <property type="evidence" value="ECO:0007669"/>
    <property type="project" value="TreeGrafter"/>
</dbReference>
<evidence type="ECO:0000256" key="2">
    <source>
        <dbReference type="ARBA" id="ARBA00022553"/>
    </source>
</evidence>
<evidence type="ECO:0000313" key="9">
    <source>
        <dbReference type="Proteomes" id="UP000198597"/>
    </source>
</evidence>
<accession>A0A1H0UJR2</accession>
<dbReference type="FunFam" id="1.10.10.10:FF:000018">
    <property type="entry name" value="DNA-binding response regulator ResD"/>
    <property type="match status" value="1"/>
</dbReference>
<dbReference type="SUPFAM" id="SSF46894">
    <property type="entry name" value="C-terminal effector domain of the bipartite response regulators"/>
    <property type="match status" value="1"/>
</dbReference>
<dbReference type="InterPro" id="IPR036388">
    <property type="entry name" value="WH-like_DNA-bd_sf"/>
</dbReference>
<evidence type="ECO:0000256" key="5">
    <source>
        <dbReference type="ARBA" id="ARBA00023125"/>
    </source>
</evidence>
<dbReference type="PANTHER" id="PTHR48111:SF40">
    <property type="entry name" value="PHOSPHATE REGULON TRANSCRIPTIONAL REGULATORY PROTEIN PHOB"/>
    <property type="match status" value="1"/>
</dbReference>
<dbReference type="Gene3D" id="6.10.250.690">
    <property type="match status" value="1"/>
</dbReference>
<dbReference type="SMART" id="SM00862">
    <property type="entry name" value="Trans_reg_C"/>
    <property type="match status" value="1"/>
</dbReference>
<dbReference type="InterPro" id="IPR011006">
    <property type="entry name" value="CheY-like_superfamily"/>
</dbReference>